<sequence length="176" mass="19129">MRRSGRAIPAAPVRGGLRCARGAKPPRPASAAPRCPILPVSRSRRGFTLIEVLIALLVFAFGLLGLAVLQLGTLQATHSSYQRTVASVFAIDIAERLWLGVANGQVQTDWLADWQEQRSCGTDDGHVCLPDLQVAVDRDGDRHRITVSWAETRFDDATGGRSAFDYVLTLPPETLP</sequence>
<dbReference type="InterPro" id="IPR012902">
    <property type="entry name" value="N_methyl_site"/>
</dbReference>
<accession>W0DQE5</accession>
<dbReference type="NCBIfam" id="TIGR02523">
    <property type="entry name" value="type_IV_pilV"/>
    <property type="match status" value="1"/>
</dbReference>
<proteinExistence type="predicted"/>
<dbReference type="Pfam" id="PF07963">
    <property type="entry name" value="N_methyl"/>
    <property type="match status" value="1"/>
</dbReference>
<organism evidence="2 3">
    <name type="scientific">Thioalkalivibrio paradoxus ARh 1</name>
    <dbReference type="NCBI Taxonomy" id="713585"/>
    <lineage>
        <taxon>Bacteria</taxon>
        <taxon>Pseudomonadati</taxon>
        <taxon>Pseudomonadota</taxon>
        <taxon>Gammaproteobacteria</taxon>
        <taxon>Chromatiales</taxon>
        <taxon>Ectothiorhodospiraceae</taxon>
        <taxon>Thioalkalivibrio</taxon>
    </lineage>
</organism>
<name>W0DQE5_9GAMM</name>
<keyword evidence="1" id="KW-0472">Membrane</keyword>
<dbReference type="Proteomes" id="UP000005289">
    <property type="component" value="Chromosome"/>
</dbReference>
<dbReference type="PROSITE" id="PS00409">
    <property type="entry name" value="PROKAR_NTER_METHYL"/>
    <property type="match status" value="1"/>
</dbReference>
<evidence type="ECO:0000313" key="2">
    <source>
        <dbReference type="EMBL" id="AHE99487.1"/>
    </source>
</evidence>
<keyword evidence="1" id="KW-1133">Transmembrane helix</keyword>
<reference evidence="2 3" key="1">
    <citation type="submission" date="2013-12" db="EMBL/GenBank/DDBJ databases">
        <authorList>
            <consortium name="DOE Joint Genome Institute"/>
            <person name="Muyzer G."/>
            <person name="Huntemann M."/>
            <person name="Han J."/>
            <person name="Chen A."/>
            <person name="Kyrpides N."/>
            <person name="Mavromatis K."/>
            <person name="Markowitz V."/>
            <person name="Palaniappan K."/>
            <person name="Ivanova N."/>
            <person name="Schaumberg A."/>
            <person name="Pati A."/>
            <person name="Liolios K."/>
            <person name="Nordberg H.P."/>
            <person name="Cantor M.N."/>
            <person name="Hua S.X."/>
            <person name="Woyke T."/>
        </authorList>
    </citation>
    <scope>NUCLEOTIDE SEQUENCE [LARGE SCALE GENOMIC DNA]</scope>
    <source>
        <strain evidence="2 3">ARh 1</strain>
    </source>
</reference>
<dbReference type="HOGENOM" id="CLU_117134_0_0_6"/>
<evidence type="ECO:0000313" key="3">
    <source>
        <dbReference type="Proteomes" id="UP000005289"/>
    </source>
</evidence>
<feature type="transmembrane region" description="Helical" evidence="1">
    <location>
        <begin position="52"/>
        <end position="72"/>
    </location>
</feature>
<evidence type="ECO:0000256" key="1">
    <source>
        <dbReference type="SAM" id="Phobius"/>
    </source>
</evidence>
<protein>
    <submittedName>
        <fullName evidence="2">Pilus modification protein PilV</fullName>
    </submittedName>
</protein>
<keyword evidence="3" id="KW-1185">Reference proteome</keyword>
<dbReference type="OrthoDB" id="8547299at2"/>
<dbReference type="STRING" id="713585.THITH_15710"/>
<keyword evidence="1" id="KW-0812">Transmembrane</keyword>
<dbReference type="EMBL" id="CP007029">
    <property type="protein sequence ID" value="AHE99487.1"/>
    <property type="molecule type" value="Genomic_DNA"/>
</dbReference>
<dbReference type="NCBIfam" id="TIGR02532">
    <property type="entry name" value="IV_pilin_GFxxxE"/>
    <property type="match status" value="1"/>
</dbReference>
<dbReference type="AlphaFoldDB" id="W0DQE5"/>
<gene>
    <name evidence="2" type="ORF">THITH_15710</name>
</gene>
<dbReference type="KEGG" id="tti:THITH_15710"/>
<dbReference type="InterPro" id="IPR013362">
    <property type="entry name" value="Pilus_4_PilV"/>
</dbReference>